<dbReference type="AlphaFoldDB" id="A0A3Q8X6B9"/>
<protein>
    <submittedName>
        <fullName evidence="3">DUF2089 domain-containing protein</fullName>
    </submittedName>
</protein>
<dbReference type="RefSeq" id="WP_126017092.1">
    <property type="nucleotide sequence ID" value="NZ_CP034437.1"/>
</dbReference>
<gene>
    <name evidence="3" type="ORF">EJC50_18185</name>
</gene>
<dbReference type="Proteomes" id="UP000272528">
    <property type="component" value="Chromosome"/>
</dbReference>
<dbReference type="EMBL" id="CP034437">
    <property type="protein sequence ID" value="AZN41385.1"/>
    <property type="molecule type" value="Genomic_DNA"/>
</dbReference>
<keyword evidence="4" id="KW-1185">Reference proteome</keyword>
<feature type="domain" description="DUF2089" evidence="1">
    <location>
        <begin position="42"/>
        <end position="88"/>
    </location>
</feature>
<evidence type="ECO:0000259" key="1">
    <source>
        <dbReference type="Pfam" id="PF09862"/>
    </source>
</evidence>
<proteinExistence type="predicted"/>
<dbReference type="InterPro" id="IPR018658">
    <property type="entry name" value="DUF2089"/>
</dbReference>
<organism evidence="3 4">
    <name type="scientific">Paenibacillus albus</name>
    <dbReference type="NCBI Taxonomy" id="2495582"/>
    <lineage>
        <taxon>Bacteria</taxon>
        <taxon>Bacillati</taxon>
        <taxon>Bacillota</taxon>
        <taxon>Bacilli</taxon>
        <taxon>Bacillales</taxon>
        <taxon>Paenibacillaceae</taxon>
        <taxon>Paenibacillus</taxon>
    </lineage>
</organism>
<feature type="domain" description="DUF2089" evidence="2">
    <location>
        <begin position="9"/>
        <end position="37"/>
    </location>
</feature>
<evidence type="ECO:0000313" key="4">
    <source>
        <dbReference type="Proteomes" id="UP000272528"/>
    </source>
</evidence>
<sequence length="121" mass="13571">MRYPIITQCPVCDNSLHAVKLECGHCGTKIENNFELSVLAKLSPEQLQFAITFLVNRGNIKEVEKELGISYPTVRGKLNDIITALGYETRKKPEVDEKKVISMLENGEISADEAVKLLKHD</sequence>
<name>A0A3Q8X6B9_9BACL</name>
<dbReference type="KEGG" id="palb:EJC50_18185"/>
<reference evidence="4" key="1">
    <citation type="submission" date="2018-12" db="EMBL/GenBank/DDBJ databases">
        <title>Genome sequence of Peanibacillus sp.</title>
        <authorList>
            <person name="Subramani G."/>
            <person name="Srinivasan S."/>
            <person name="Kim M.K."/>
        </authorList>
    </citation>
    <scope>NUCLEOTIDE SEQUENCE [LARGE SCALE GENOMIC DNA]</scope>
    <source>
        <strain evidence="4">18JY67-1</strain>
    </source>
</reference>
<dbReference type="OrthoDB" id="9797643at2"/>
<evidence type="ECO:0000313" key="3">
    <source>
        <dbReference type="EMBL" id="AZN41385.1"/>
    </source>
</evidence>
<accession>A0A3Q8X6B9</accession>
<evidence type="ECO:0000259" key="2">
    <source>
        <dbReference type="Pfam" id="PF22747"/>
    </source>
</evidence>
<dbReference type="Pfam" id="PF22747">
    <property type="entry name" value="Zn_ribbon_DUF2089"/>
    <property type="match status" value="1"/>
</dbReference>
<dbReference type="InterPro" id="IPR053957">
    <property type="entry name" value="DUF2089_Zn_ribbon"/>
</dbReference>
<dbReference type="Pfam" id="PF09862">
    <property type="entry name" value="DUF2089"/>
    <property type="match status" value="1"/>
</dbReference>